<evidence type="ECO:0000256" key="1">
    <source>
        <dbReference type="SAM" id="MobiDB-lite"/>
    </source>
</evidence>
<name>A0ABT9J1W0_9BACL</name>
<organism evidence="3 4">
    <name type="scientific">Chengkuizengella axinellae</name>
    <dbReference type="NCBI Taxonomy" id="3064388"/>
    <lineage>
        <taxon>Bacteria</taxon>
        <taxon>Bacillati</taxon>
        <taxon>Bacillota</taxon>
        <taxon>Bacilli</taxon>
        <taxon>Bacillales</taxon>
        <taxon>Paenibacillaceae</taxon>
        <taxon>Chengkuizengella</taxon>
    </lineage>
</organism>
<evidence type="ECO:0000313" key="3">
    <source>
        <dbReference type="EMBL" id="MDP5275596.1"/>
    </source>
</evidence>
<evidence type="ECO:0000259" key="2">
    <source>
        <dbReference type="Pfam" id="PF13115"/>
    </source>
</evidence>
<feature type="domain" description="YtkA-like" evidence="2">
    <location>
        <begin position="44"/>
        <end position="124"/>
    </location>
</feature>
<reference evidence="3 4" key="1">
    <citation type="submission" date="2023-08" db="EMBL/GenBank/DDBJ databases">
        <authorList>
            <person name="Park J.-S."/>
        </authorList>
    </citation>
    <scope>NUCLEOTIDE SEQUENCE [LARGE SCALE GENOMIC DNA]</scope>
    <source>
        <strain evidence="3 4">2205SS18-9</strain>
    </source>
</reference>
<dbReference type="Proteomes" id="UP001231941">
    <property type="component" value="Unassembled WGS sequence"/>
</dbReference>
<accession>A0ABT9J1W0</accession>
<feature type="region of interest" description="Disordered" evidence="1">
    <location>
        <begin position="145"/>
        <end position="169"/>
    </location>
</feature>
<gene>
    <name evidence="3" type="ORF">Q5Y73_15910</name>
</gene>
<feature type="compositionally biased region" description="Basic and acidic residues" evidence="1">
    <location>
        <begin position="154"/>
        <end position="169"/>
    </location>
</feature>
<keyword evidence="4" id="KW-1185">Reference proteome</keyword>
<comment type="caution">
    <text evidence="3">The sequence shown here is derived from an EMBL/GenBank/DDBJ whole genome shotgun (WGS) entry which is preliminary data.</text>
</comment>
<dbReference type="InterPro" id="IPR032693">
    <property type="entry name" value="YtkA-like_dom"/>
</dbReference>
<sequence>MKSLLSSILVLTLMLSGCTTENSESAEYEGKHDSMDQPMEESLHPLEVQVVMSPETIEAGNEVTIQAIVSQNQEAVTDASEVRFEIGMIGNEETEMIEGHHQGDGVYSIQKTFNHEAAYFVIAHVTARDMHNMPKIKFNVGEVEISDSQETESTESHEMNESDDHSTLE</sequence>
<dbReference type="EMBL" id="JAVAMP010000008">
    <property type="protein sequence ID" value="MDP5275596.1"/>
    <property type="molecule type" value="Genomic_DNA"/>
</dbReference>
<dbReference type="PROSITE" id="PS51257">
    <property type="entry name" value="PROKAR_LIPOPROTEIN"/>
    <property type="match status" value="1"/>
</dbReference>
<evidence type="ECO:0000313" key="4">
    <source>
        <dbReference type="Proteomes" id="UP001231941"/>
    </source>
</evidence>
<proteinExistence type="predicted"/>
<protein>
    <submittedName>
        <fullName evidence="3">FixH family protein</fullName>
    </submittedName>
</protein>
<dbReference type="RefSeq" id="WP_305992902.1">
    <property type="nucleotide sequence ID" value="NZ_JAVAMP010000008.1"/>
</dbReference>
<dbReference type="Pfam" id="PF13115">
    <property type="entry name" value="YtkA"/>
    <property type="match status" value="1"/>
</dbReference>